<feature type="non-terminal residue" evidence="4">
    <location>
        <position position="496"/>
    </location>
</feature>
<feature type="transmembrane region" description="Helical" evidence="2">
    <location>
        <begin position="151"/>
        <end position="169"/>
    </location>
</feature>
<feature type="non-terminal residue" evidence="4">
    <location>
        <position position="1"/>
    </location>
</feature>
<feature type="transmembrane region" description="Helical" evidence="2">
    <location>
        <begin position="181"/>
        <end position="200"/>
    </location>
</feature>
<reference evidence="4" key="1">
    <citation type="submission" date="2021-03" db="EMBL/GenBank/DDBJ databases">
        <authorList>
            <consortium name="Genoscope - CEA"/>
            <person name="William W."/>
        </authorList>
    </citation>
    <scope>NUCLEOTIDE SEQUENCE</scope>
    <source>
        <strain evidence="4">Doubled-haploid Pahang</strain>
    </source>
</reference>
<organism evidence="4">
    <name type="scientific">Musa acuminata subsp. malaccensis</name>
    <name type="common">Wild banana</name>
    <name type="synonym">Musa malaccensis</name>
    <dbReference type="NCBI Taxonomy" id="214687"/>
    <lineage>
        <taxon>Eukaryota</taxon>
        <taxon>Viridiplantae</taxon>
        <taxon>Streptophyta</taxon>
        <taxon>Embryophyta</taxon>
        <taxon>Tracheophyta</taxon>
        <taxon>Spermatophyta</taxon>
        <taxon>Magnoliopsida</taxon>
        <taxon>Liliopsida</taxon>
        <taxon>Zingiberales</taxon>
        <taxon>Musaceae</taxon>
        <taxon>Musa</taxon>
    </lineage>
</organism>
<feature type="domain" description="Heparan-alpha-glucosaminide N-acetyltransferase catalytic" evidence="3">
    <location>
        <begin position="110"/>
        <end position="233"/>
    </location>
</feature>
<feature type="region of interest" description="Disordered" evidence="1">
    <location>
        <begin position="86"/>
        <end position="105"/>
    </location>
</feature>
<feature type="transmembrane region" description="Helical" evidence="2">
    <location>
        <begin position="426"/>
        <end position="448"/>
    </location>
</feature>
<dbReference type="EMBL" id="HG996470">
    <property type="protein sequence ID" value="CAG1839422.1"/>
    <property type="molecule type" value="Genomic_DNA"/>
</dbReference>
<accession>A0A8D7A0B9</accession>
<evidence type="ECO:0000259" key="3">
    <source>
        <dbReference type="Pfam" id="PF07786"/>
    </source>
</evidence>
<evidence type="ECO:0000313" key="4">
    <source>
        <dbReference type="EMBL" id="CAG1839422.1"/>
    </source>
</evidence>
<feature type="region of interest" description="Disordered" evidence="1">
    <location>
        <begin position="1"/>
        <end position="24"/>
    </location>
</feature>
<keyword evidence="2" id="KW-0812">Transmembrane</keyword>
<feature type="transmembrane region" description="Helical" evidence="2">
    <location>
        <begin position="468"/>
        <end position="488"/>
    </location>
</feature>
<protein>
    <submittedName>
        <fullName evidence="4">(wild Malaysian banana) hypothetical protein</fullName>
    </submittedName>
</protein>
<feature type="transmembrane region" description="Helical" evidence="2">
    <location>
        <begin position="366"/>
        <end position="387"/>
    </location>
</feature>
<feature type="compositionally biased region" description="Basic and acidic residues" evidence="1">
    <location>
        <begin position="95"/>
        <end position="105"/>
    </location>
</feature>
<feature type="compositionally biased region" description="Pro residues" evidence="1">
    <location>
        <begin position="1"/>
        <end position="22"/>
    </location>
</feature>
<keyword evidence="2" id="KW-0472">Membrane</keyword>
<feature type="transmembrane region" description="Helical" evidence="2">
    <location>
        <begin position="399"/>
        <end position="420"/>
    </location>
</feature>
<keyword evidence="2" id="KW-1133">Transmembrane helix</keyword>
<feature type="transmembrane region" description="Helical" evidence="2">
    <location>
        <begin position="220"/>
        <end position="238"/>
    </location>
</feature>
<evidence type="ECO:0000256" key="1">
    <source>
        <dbReference type="SAM" id="MobiDB-lite"/>
    </source>
</evidence>
<dbReference type="InterPro" id="IPR012429">
    <property type="entry name" value="HGSNAT_cat"/>
</dbReference>
<dbReference type="PANTHER" id="PTHR31061:SF24">
    <property type="entry name" value="LD22376P"/>
    <property type="match status" value="1"/>
</dbReference>
<evidence type="ECO:0000256" key="2">
    <source>
        <dbReference type="SAM" id="Phobius"/>
    </source>
</evidence>
<proteinExistence type="predicted"/>
<dbReference type="PANTHER" id="PTHR31061">
    <property type="entry name" value="LD22376P"/>
    <property type="match status" value="1"/>
</dbReference>
<gene>
    <name evidence="4" type="ORF">GSMUA_275990.1</name>
</gene>
<dbReference type="Pfam" id="PF07786">
    <property type="entry name" value="HGSNAT_cat"/>
    <property type="match status" value="1"/>
</dbReference>
<sequence length="496" mass="54539">PDPLPYPSKPLPLPRPPAPPPFSFGRGGELLPLSSISSVHLPLIHEMEMYELIKGEEATAAAEPESKISVIAVAAADALLSPRKADIEAGGPEAPAEKEAPPANRNREPRLVSLDVFRGLTVALMIFVDDAGAFFPAITHSPWDGITLADFVMPFFLLIVGVALALTYKRVSNKAAATKKAVLRATKLFIVGLIVQGGYFHGLHNLTYGVDILRIRWMGVLQRIAIAYLLAALCEIWLRNDDDDDDVNSGYCLVRRCQFQLLVALILTTIYLVLLYGLHVPDWEYQIAVAGSKPMTFSVKCGVRGDTGPACNAVGMIDRQVLGIQHLYRRPAYERTKQCSVNSPASGPLASDAPPWCQAPFDPEGLLSSVMAIVTCLIGLQFGHVIIHFKDHKERIVRWLIPSFWMLALAFSLDFCGIHMNKALYTLSYTLVTAGAAGILFTGVYVLVDVCGYRKPTLAMEWLGRHALMIYILIGCNILPVFVQGFYWREPQNNVV</sequence>
<name>A0A8D7A0B9_MUSAM</name>
<feature type="transmembrane region" description="Helical" evidence="2">
    <location>
        <begin position="259"/>
        <end position="278"/>
    </location>
</feature>
<dbReference type="AlphaFoldDB" id="A0A8D7A0B9"/>